<dbReference type="PANTHER" id="PTHR19134:SF449">
    <property type="entry name" value="TYROSINE-PROTEIN PHOSPHATASE 1"/>
    <property type="match status" value="1"/>
</dbReference>
<name>A0ABD3X0J4_SINWO</name>
<proteinExistence type="predicted"/>
<evidence type="ECO:0000313" key="2">
    <source>
        <dbReference type="EMBL" id="KAL3879749.1"/>
    </source>
</evidence>
<dbReference type="Pfam" id="PF00102">
    <property type="entry name" value="Y_phosphatase"/>
    <property type="match status" value="1"/>
</dbReference>
<evidence type="ECO:0000259" key="1">
    <source>
        <dbReference type="PROSITE" id="PS50055"/>
    </source>
</evidence>
<dbReference type="PANTHER" id="PTHR19134">
    <property type="entry name" value="RECEPTOR-TYPE TYROSINE-PROTEIN PHOSPHATASE"/>
    <property type="match status" value="1"/>
</dbReference>
<accession>A0ABD3X0J4</accession>
<dbReference type="InterPro" id="IPR050348">
    <property type="entry name" value="Protein-Tyr_Phosphatase"/>
</dbReference>
<dbReference type="AlphaFoldDB" id="A0ABD3X0J4"/>
<dbReference type="EMBL" id="JBJQND010000004">
    <property type="protein sequence ID" value="KAL3879749.1"/>
    <property type="molecule type" value="Genomic_DNA"/>
</dbReference>
<dbReference type="InterPro" id="IPR029021">
    <property type="entry name" value="Prot-tyrosine_phosphatase-like"/>
</dbReference>
<protein>
    <recommendedName>
        <fullName evidence="1">Tyrosine-protein phosphatase domain-containing protein</fullName>
    </recommendedName>
</protein>
<feature type="non-terminal residue" evidence="2">
    <location>
        <position position="1"/>
    </location>
</feature>
<dbReference type="Proteomes" id="UP001634394">
    <property type="component" value="Unassembled WGS sequence"/>
</dbReference>
<sequence>SHRRRQGFILTQMPLAGTVIDFWRMINDLEVLTIVMLNSETSNAHDIGVYWPKTDDAHYGPFSVRLAKQEEGRNYIQRTLSFSVTG</sequence>
<evidence type="ECO:0000313" key="3">
    <source>
        <dbReference type="Proteomes" id="UP001634394"/>
    </source>
</evidence>
<dbReference type="SUPFAM" id="SSF52799">
    <property type="entry name" value="(Phosphotyrosine protein) phosphatases II"/>
    <property type="match status" value="1"/>
</dbReference>
<feature type="domain" description="Tyrosine-protein phosphatase" evidence="1">
    <location>
        <begin position="1"/>
        <end position="86"/>
    </location>
</feature>
<feature type="non-terminal residue" evidence="2">
    <location>
        <position position="86"/>
    </location>
</feature>
<dbReference type="PROSITE" id="PS50055">
    <property type="entry name" value="TYR_PHOSPHATASE_PTP"/>
    <property type="match status" value="1"/>
</dbReference>
<gene>
    <name evidence="2" type="ORF">ACJMK2_032035</name>
</gene>
<reference evidence="2 3" key="1">
    <citation type="submission" date="2024-11" db="EMBL/GenBank/DDBJ databases">
        <title>Chromosome-level genome assembly of the freshwater bivalve Anodonta woodiana.</title>
        <authorList>
            <person name="Chen X."/>
        </authorList>
    </citation>
    <scope>NUCLEOTIDE SEQUENCE [LARGE SCALE GENOMIC DNA]</scope>
    <source>
        <strain evidence="2">MN2024</strain>
        <tissue evidence="2">Gills</tissue>
    </source>
</reference>
<organism evidence="2 3">
    <name type="scientific">Sinanodonta woodiana</name>
    <name type="common">Chinese pond mussel</name>
    <name type="synonym">Anodonta woodiana</name>
    <dbReference type="NCBI Taxonomy" id="1069815"/>
    <lineage>
        <taxon>Eukaryota</taxon>
        <taxon>Metazoa</taxon>
        <taxon>Spiralia</taxon>
        <taxon>Lophotrochozoa</taxon>
        <taxon>Mollusca</taxon>
        <taxon>Bivalvia</taxon>
        <taxon>Autobranchia</taxon>
        <taxon>Heteroconchia</taxon>
        <taxon>Palaeoheterodonta</taxon>
        <taxon>Unionida</taxon>
        <taxon>Unionoidea</taxon>
        <taxon>Unionidae</taxon>
        <taxon>Unioninae</taxon>
        <taxon>Sinanodonta</taxon>
    </lineage>
</organism>
<dbReference type="InterPro" id="IPR000242">
    <property type="entry name" value="PTP_cat"/>
</dbReference>
<dbReference type="Gene3D" id="3.90.190.10">
    <property type="entry name" value="Protein tyrosine phosphatase superfamily"/>
    <property type="match status" value="1"/>
</dbReference>
<comment type="caution">
    <text evidence="2">The sequence shown here is derived from an EMBL/GenBank/DDBJ whole genome shotgun (WGS) entry which is preliminary data.</text>
</comment>
<keyword evidence="3" id="KW-1185">Reference proteome</keyword>